<organism evidence="1 2">
    <name type="scientific">Liparis tanakae</name>
    <name type="common">Tanaka's snailfish</name>
    <dbReference type="NCBI Taxonomy" id="230148"/>
    <lineage>
        <taxon>Eukaryota</taxon>
        <taxon>Metazoa</taxon>
        <taxon>Chordata</taxon>
        <taxon>Craniata</taxon>
        <taxon>Vertebrata</taxon>
        <taxon>Euteleostomi</taxon>
        <taxon>Actinopterygii</taxon>
        <taxon>Neopterygii</taxon>
        <taxon>Teleostei</taxon>
        <taxon>Neoteleostei</taxon>
        <taxon>Acanthomorphata</taxon>
        <taxon>Eupercaria</taxon>
        <taxon>Perciformes</taxon>
        <taxon>Cottioidei</taxon>
        <taxon>Cottales</taxon>
        <taxon>Liparidae</taxon>
        <taxon>Liparis</taxon>
    </lineage>
</organism>
<keyword evidence="2" id="KW-1185">Reference proteome</keyword>
<dbReference type="Proteomes" id="UP000314294">
    <property type="component" value="Unassembled WGS sequence"/>
</dbReference>
<dbReference type="AlphaFoldDB" id="A0A4Z2J1Y6"/>
<dbReference type="EMBL" id="SRLO01000028">
    <property type="protein sequence ID" value="TNN84196.1"/>
    <property type="molecule type" value="Genomic_DNA"/>
</dbReference>
<evidence type="ECO:0000313" key="1">
    <source>
        <dbReference type="EMBL" id="TNN84196.1"/>
    </source>
</evidence>
<accession>A0A4Z2J1Y6</accession>
<reference evidence="1 2" key="1">
    <citation type="submission" date="2019-03" db="EMBL/GenBank/DDBJ databases">
        <title>First draft genome of Liparis tanakae, snailfish: a comprehensive survey of snailfish specific genes.</title>
        <authorList>
            <person name="Kim W."/>
            <person name="Song I."/>
            <person name="Jeong J.-H."/>
            <person name="Kim D."/>
            <person name="Kim S."/>
            <person name="Ryu S."/>
            <person name="Song J.Y."/>
            <person name="Lee S.K."/>
        </authorList>
    </citation>
    <scope>NUCLEOTIDE SEQUENCE [LARGE SCALE GENOMIC DNA]</scope>
    <source>
        <tissue evidence="1">Muscle</tissue>
    </source>
</reference>
<evidence type="ECO:0000313" key="2">
    <source>
        <dbReference type="Proteomes" id="UP000314294"/>
    </source>
</evidence>
<sequence>MLDTRCSLAGPITHLHPQTLQLKDAGLPGPSPYVLGLQREESLKSNAVQELQPSPELIVPPRYRSSPRGDLGVDLRVGCWPSLGEEELLLLLLLRQFVELMQSLSEPEDKATQPRSRSRYGGRWALCSTCAAAAGAPGGGGQCFLLWQNHSSTVPKMNTIPAGMPMMTGQGRELEVGENMGMMGGFVSGEAEERKIKTVCLASRALKADVAQASPGSTVRKALRKL</sequence>
<proteinExistence type="predicted"/>
<gene>
    <name evidence="1" type="ORF">EYF80_005523</name>
</gene>
<protein>
    <submittedName>
        <fullName evidence="1">Uncharacterized protein</fullName>
    </submittedName>
</protein>
<comment type="caution">
    <text evidence="1">The sequence shown here is derived from an EMBL/GenBank/DDBJ whole genome shotgun (WGS) entry which is preliminary data.</text>
</comment>
<name>A0A4Z2J1Y6_9TELE</name>